<dbReference type="AlphaFoldDB" id="A0A085W4X9"/>
<accession>A0A085W4X9</accession>
<reference evidence="1 2" key="1">
    <citation type="submission" date="2014-04" db="EMBL/GenBank/DDBJ databases">
        <title>Genome assembly of Hyalangium minutum DSM 14724.</title>
        <authorList>
            <person name="Sharma G."/>
            <person name="Subramanian S."/>
        </authorList>
    </citation>
    <scope>NUCLEOTIDE SEQUENCE [LARGE SCALE GENOMIC DNA]</scope>
    <source>
        <strain evidence="1 2">DSM 14724</strain>
    </source>
</reference>
<sequence>MSTVWLGTLGLGLSLMTAAPPPRVQLSKAVCNPHGTCITLKEEGRTEDGLLLLRLDEKLPARLPEKKAFSLWFAWPRDAEQQRRFPSLQTPFQTAMTTPEGHLELFIPGEVLVRRTPGEPPAFLVHVSFDPATTGAPTAQVHELIVAAVEHKLLDDEQKKQLEQRQKVFEARRGALLAAMKDFMARPSGQKERSQFLFFLATVPVSPFADPEAPALAPETFLTGAQRTALRKEGYEVVGKPLLKYSDTSEQAYQLQLQGYSVEQLVREWNAGLRGPAAGIENLPRPPLDFERAHRLDDVTLTLDVRNDAGPTRMEQVFQRLLKVPGVRRGAGEPLPPAR</sequence>
<proteinExistence type="predicted"/>
<dbReference type="Proteomes" id="UP000028725">
    <property type="component" value="Unassembled WGS sequence"/>
</dbReference>
<keyword evidence="2" id="KW-1185">Reference proteome</keyword>
<dbReference type="RefSeq" id="WP_044197031.1">
    <property type="nucleotide sequence ID" value="NZ_JMCB01000020.1"/>
</dbReference>
<evidence type="ECO:0000313" key="2">
    <source>
        <dbReference type="Proteomes" id="UP000028725"/>
    </source>
</evidence>
<organism evidence="1 2">
    <name type="scientific">Hyalangium minutum</name>
    <dbReference type="NCBI Taxonomy" id="394096"/>
    <lineage>
        <taxon>Bacteria</taxon>
        <taxon>Pseudomonadati</taxon>
        <taxon>Myxococcota</taxon>
        <taxon>Myxococcia</taxon>
        <taxon>Myxococcales</taxon>
        <taxon>Cystobacterineae</taxon>
        <taxon>Archangiaceae</taxon>
        <taxon>Hyalangium</taxon>
    </lineage>
</organism>
<evidence type="ECO:0000313" key="1">
    <source>
        <dbReference type="EMBL" id="KFE62742.1"/>
    </source>
</evidence>
<dbReference type="EMBL" id="JMCB01000020">
    <property type="protein sequence ID" value="KFE62742.1"/>
    <property type="molecule type" value="Genomic_DNA"/>
</dbReference>
<dbReference type="STRING" id="394096.DB31_3856"/>
<gene>
    <name evidence="1" type="ORF">DB31_3856</name>
</gene>
<name>A0A085W4X9_9BACT</name>
<comment type="caution">
    <text evidence="1">The sequence shown here is derived from an EMBL/GenBank/DDBJ whole genome shotgun (WGS) entry which is preliminary data.</text>
</comment>
<protein>
    <submittedName>
        <fullName evidence="1">Uncharacterized protein</fullName>
    </submittedName>
</protein>